<evidence type="ECO:0000313" key="2">
    <source>
        <dbReference type="Proteomes" id="UP000188388"/>
    </source>
</evidence>
<evidence type="ECO:0000313" key="1">
    <source>
        <dbReference type="EMBL" id="SIT55443.1"/>
    </source>
</evidence>
<sequence length="87" mass="10652">MPLAFLDRVVGWWKAVLALAMNCRLWRFYVVRRNKLILSANGRHCYAHHARAQERNPKQFHFRLRAWQRAVPYTFKLRPHPLTRERR</sequence>
<dbReference type="AlphaFoldDB" id="A0A1R3V697"/>
<keyword evidence="2" id="KW-1185">Reference proteome</keyword>
<gene>
    <name evidence="1" type="ORF">BQ8794_220007</name>
</gene>
<reference evidence="2" key="1">
    <citation type="submission" date="2017-01" db="EMBL/GenBank/DDBJ databases">
        <authorList>
            <person name="Brunel B."/>
        </authorList>
    </citation>
    <scope>NUCLEOTIDE SEQUENCE [LARGE SCALE GENOMIC DNA]</scope>
</reference>
<dbReference type="STRING" id="1631249.BQ8794_220007"/>
<organism evidence="1 2">
    <name type="scientific">Mesorhizobium prunaredense</name>
    <dbReference type="NCBI Taxonomy" id="1631249"/>
    <lineage>
        <taxon>Bacteria</taxon>
        <taxon>Pseudomonadati</taxon>
        <taxon>Pseudomonadota</taxon>
        <taxon>Alphaproteobacteria</taxon>
        <taxon>Hyphomicrobiales</taxon>
        <taxon>Phyllobacteriaceae</taxon>
        <taxon>Mesorhizobium</taxon>
    </lineage>
</organism>
<dbReference type="EMBL" id="FTPD01000015">
    <property type="protein sequence ID" value="SIT55443.1"/>
    <property type="molecule type" value="Genomic_DNA"/>
</dbReference>
<proteinExistence type="predicted"/>
<protein>
    <submittedName>
        <fullName evidence="1">Uncharacterized protein</fullName>
    </submittedName>
</protein>
<accession>A0A1R3V697</accession>
<dbReference type="Proteomes" id="UP000188388">
    <property type="component" value="Unassembled WGS sequence"/>
</dbReference>
<name>A0A1R3V697_9HYPH</name>